<dbReference type="RefSeq" id="XP_013900118.1">
    <property type="nucleotide sequence ID" value="XM_014044664.1"/>
</dbReference>
<dbReference type="KEGG" id="mng:MNEG_6862"/>
<accession>A0A0D2L166</accession>
<reference evidence="1 2" key="1">
    <citation type="journal article" date="2013" name="BMC Genomics">
        <title>Reconstruction of the lipid metabolism for the microalga Monoraphidium neglectum from its genome sequence reveals characteristics suitable for biofuel production.</title>
        <authorList>
            <person name="Bogen C."/>
            <person name="Al-Dilaimi A."/>
            <person name="Albersmeier A."/>
            <person name="Wichmann J."/>
            <person name="Grundmann M."/>
            <person name="Rupp O."/>
            <person name="Lauersen K.J."/>
            <person name="Blifernez-Klassen O."/>
            <person name="Kalinowski J."/>
            <person name="Goesmann A."/>
            <person name="Mussgnug J.H."/>
            <person name="Kruse O."/>
        </authorList>
    </citation>
    <scope>NUCLEOTIDE SEQUENCE [LARGE SCALE GENOMIC DNA]</scope>
    <source>
        <strain evidence="1 2">SAG 48.87</strain>
    </source>
</reference>
<sequence>MIQPRSRNWMAYLQTGFNYAHGLSAGGAATVSDKGRLRYPDGRRNYCGDAHNEDRWDKPTSPVVTYTTGQVINVDVVVAVNHMGRMSMQVCPLDAKPKQGKCKNLYLKGHGVKKGVKSWYLPGIDKWTGGNYGGDAPRYGDGTFSAYRMPAIPDTAGWGCTSQRLCNAFKDMWVYRTKWALPKDFKCSHCKLQWVWTTGHSCWPPCEKGNPFPQCTNKQVYPTCGTKGAAYPEEFYNCADVTITDNARIDPATNYPPWNWKVDIQHGTWGEVRPSIMHKD</sequence>
<protein>
    <submittedName>
        <fullName evidence="1">Uncharacterized protein</fullName>
    </submittedName>
</protein>
<organism evidence="1 2">
    <name type="scientific">Monoraphidium neglectum</name>
    <dbReference type="NCBI Taxonomy" id="145388"/>
    <lineage>
        <taxon>Eukaryota</taxon>
        <taxon>Viridiplantae</taxon>
        <taxon>Chlorophyta</taxon>
        <taxon>core chlorophytes</taxon>
        <taxon>Chlorophyceae</taxon>
        <taxon>CS clade</taxon>
        <taxon>Sphaeropleales</taxon>
        <taxon>Selenastraceae</taxon>
        <taxon>Monoraphidium</taxon>
    </lineage>
</organism>
<dbReference type="EMBL" id="KK101378">
    <property type="protein sequence ID" value="KIZ01099.1"/>
    <property type="molecule type" value="Genomic_DNA"/>
</dbReference>
<name>A0A0D2L166_9CHLO</name>
<evidence type="ECO:0000313" key="1">
    <source>
        <dbReference type="EMBL" id="KIZ01099.1"/>
    </source>
</evidence>
<dbReference type="OrthoDB" id="76388at2759"/>
<proteinExistence type="predicted"/>
<dbReference type="Proteomes" id="UP000054498">
    <property type="component" value="Unassembled WGS sequence"/>
</dbReference>
<keyword evidence="2" id="KW-1185">Reference proteome</keyword>
<gene>
    <name evidence="1" type="ORF">MNEG_6862</name>
</gene>
<dbReference type="STRING" id="145388.A0A0D2L166"/>
<dbReference type="GeneID" id="25739738"/>
<dbReference type="AlphaFoldDB" id="A0A0D2L166"/>
<evidence type="ECO:0000313" key="2">
    <source>
        <dbReference type="Proteomes" id="UP000054498"/>
    </source>
</evidence>